<evidence type="ECO:0000256" key="2">
    <source>
        <dbReference type="ARBA" id="ARBA00022598"/>
    </source>
</evidence>
<dbReference type="NCBIfam" id="TIGR00133">
    <property type="entry name" value="gatB"/>
    <property type="match status" value="1"/>
</dbReference>
<sequence length="514" mass="55760">MICGTPLPSTAPLPREAAWEPVIGLEVHAQVAARTKLFSAAVCEFAAPVNSRVQLVDAAFPGTLPVLNERCVEAGILTALALGMRVNTVSTFDRKHYFYADMPAGYQITQQRLPLAEGGELSVPLAGTGRPLSVRLARLQLEQDSGKSLHDLDNNRSLIDLNRAGCGLMELVFEPDLRSGEEAAALVKELILILRRIGTCSCKMEEGALRVDANVSVRPAGSDQLGVRSEVKNIGSVRGVARAVQYEIGRQVALLESGGRVVNETRSYDPETAQTVAMRDKEVVQDYRFLPEPNLPPLRLSCSARPLAGVPDVDRLRETLPELPAATRSRLETQYRLTADSVQAVTTEEGLLEYFEATVSGGSGTQRDAEAVAVLLRMDVKALLNERGCTFADCPLSPSSVGEIFDLRQRDAISSSVLPLLLEAAYDAPMVAPSILVAERGWSQISDQVALVAACDTVLRNAADKVAKYRAASPKKQKQIFNQLAKDVRLACDNRANMAEVSKILREKLESRDS</sequence>
<dbReference type="GO" id="GO:0050567">
    <property type="term" value="F:glutaminyl-tRNA synthase (glutamine-hydrolyzing) activity"/>
    <property type="evidence" value="ECO:0007669"/>
    <property type="project" value="UniProtKB-UniRule"/>
</dbReference>
<dbReference type="AlphaFoldDB" id="A0A6A4W7N7"/>
<evidence type="ECO:0000259" key="8">
    <source>
        <dbReference type="SMART" id="SM00845"/>
    </source>
</evidence>
<comment type="function">
    <text evidence="7">Allows the formation of correctly charged Gln-tRNA(Gln) through the transamidation of misacylated Glu-tRNA(Gln) in the mitochondria. The reaction takes place in the presence of glutamine and ATP through an activated gamma-phospho-Glu-tRNA(Gln).</text>
</comment>
<keyword evidence="2 7" id="KW-0436">Ligase</keyword>
<dbReference type="GO" id="GO:0070681">
    <property type="term" value="P:glutaminyl-tRNAGln biosynthesis via transamidation"/>
    <property type="evidence" value="ECO:0007669"/>
    <property type="project" value="UniProtKB-UniRule"/>
</dbReference>
<dbReference type="Pfam" id="PF02934">
    <property type="entry name" value="GatB_N"/>
    <property type="match status" value="1"/>
</dbReference>
<dbReference type="InterPro" id="IPR006075">
    <property type="entry name" value="Asn/Gln-tRNA_Trfase_suB/E_cat"/>
</dbReference>
<dbReference type="NCBIfam" id="NF004012">
    <property type="entry name" value="PRK05477.1-2"/>
    <property type="match status" value="1"/>
</dbReference>
<evidence type="ECO:0000313" key="9">
    <source>
        <dbReference type="EMBL" id="KAF0299680.1"/>
    </source>
</evidence>
<keyword evidence="7" id="KW-0496">Mitochondrion</keyword>
<name>A0A6A4W7N7_AMPAM</name>
<dbReference type="InterPro" id="IPR004413">
    <property type="entry name" value="GatB"/>
</dbReference>
<keyword evidence="10" id="KW-1185">Reference proteome</keyword>
<keyword evidence="5 7" id="KW-0648">Protein biosynthesis</keyword>
<protein>
    <recommendedName>
        <fullName evidence="7">Glutamyl-tRNA(Gln) amidotransferase subunit B, mitochondrial</fullName>
        <shortName evidence="7">Glu-AdT subunit B</shortName>
        <ecNumber evidence="7">6.3.5.-</ecNumber>
    </recommendedName>
</protein>
<dbReference type="OrthoDB" id="1722066at2759"/>
<dbReference type="InterPro" id="IPR003789">
    <property type="entry name" value="Asn/Gln_tRNA_amidoTrase-B-like"/>
</dbReference>
<evidence type="ECO:0000256" key="7">
    <source>
        <dbReference type="HAMAP-Rule" id="MF_03147"/>
    </source>
</evidence>
<dbReference type="InterPro" id="IPR014746">
    <property type="entry name" value="Gln_synth/guanido_kin_cat_dom"/>
</dbReference>
<evidence type="ECO:0000256" key="1">
    <source>
        <dbReference type="ARBA" id="ARBA00005306"/>
    </source>
</evidence>
<organism evidence="9 10">
    <name type="scientific">Amphibalanus amphitrite</name>
    <name type="common">Striped barnacle</name>
    <name type="synonym">Balanus amphitrite</name>
    <dbReference type="NCBI Taxonomy" id="1232801"/>
    <lineage>
        <taxon>Eukaryota</taxon>
        <taxon>Metazoa</taxon>
        <taxon>Ecdysozoa</taxon>
        <taxon>Arthropoda</taxon>
        <taxon>Crustacea</taxon>
        <taxon>Multicrustacea</taxon>
        <taxon>Cirripedia</taxon>
        <taxon>Thoracica</taxon>
        <taxon>Thoracicalcarea</taxon>
        <taxon>Balanomorpha</taxon>
        <taxon>Balanoidea</taxon>
        <taxon>Balanidae</taxon>
        <taxon>Amphibalaninae</taxon>
        <taxon>Amphibalanus</taxon>
    </lineage>
</organism>
<dbReference type="PANTHER" id="PTHR11659">
    <property type="entry name" value="GLUTAMYL-TRNA GLN AMIDOTRANSFERASE SUBUNIT B MITOCHONDRIAL AND PROKARYOTIC PET112-RELATED"/>
    <property type="match status" value="1"/>
</dbReference>
<proteinExistence type="inferred from homology"/>
<feature type="domain" description="Asn/Gln amidotransferase" evidence="8">
    <location>
        <begin position="353"/>
        <end position="509"/>
    </location>
</feature>
<dbReference type="SUPFAM" id="SSF89095">
    <property type="entry name" value="GatB/YqeY motif"/>
    <property type="match status" value="1"/>
</dbReference>
<evidence type="ECO:0000256" key="4">
    <source>
        <dbReference type="ARBA" id="ARBA00022840"/>
    </source>
</evidence>
<dbReference type="SUPFAM" id="SSF55931">
    <property type="entry name" value="Glutamine synthetase/guanido kinase"/>
    <property type="match status" value="1"/>
</dbReference>
<comment type="subunit">
    <text evidence="7">Subunit of the heterotrimeric GatCAB amidotransferase (AdT) complex, composed of A, B and C subunits.</text>
</comment>
<comment type="caution">
    <text evidence="9">The sequence shown here is derived from an EMBL/GenBank/DDBJ whole genome shotgun (WGS) entry which is preliminary data.</text>
</comment>
<evidence type="ECO:0000256" key="3">
    <source>
        <dbReference type="ARBA" id="ARBA00022741"/>
    </source>
</evidence>
<dbReference type="SMART" id="SM00845">
    <property type="entry name" value="GatB_Yqey"/>
    <property type="match status" value="1"/>
</dbReference>
<dbReference type="Proteomes" id="UP000440578">
    <property type="component" value="Unassembled WGS sequence"/>
</dbReference>
<comment type="subcellular location">
    <subcellularLocation>
        <location evidence="7">Mitochondrion</location>
    </subcellularLocation>
</comment>
<evidence type="ECO:0000313" key="10">
    <source>
        <dbReference type="Proteomes" id="UP000440578"/>
    </source>
</evidence>
<dbReference type="HAMAP" id="MF_00121">
    <property type="entry name" value="GatB"/>
    <property type="match status" value="1"/>
</dbReference>
<dbReference type="Pfam" id="PF02637">
    <property type="entry name" value="GatB_Yqey"/>
    <property type="match status" value="1"/>
</dbReference>
<keyword evidence="3 7" id="KW-0547">Nucleotide-binding</keyword>
<reference evidence="9 10" key="1">
    <citation type="submission" date="2019-07" db="EMBL/GenBank/DDBJ databases">
        <title>Draft genome assembly of a fouling barnacle, Amphibalanus amphitrite (Darwin, 1854): The first reference genome for Thecostraca.</title>
        <authorList>
            <person name="Kim W."/>
        </authorList>
    </citation>
    <scope>NUCLEOTIDE SEQUENCE [LARGE SCALE GENOMIC DNA]</scope>
    <source>
        <strain evidence="9">SNU_AA5</strain>
        <tissue evidence="9">Soma without cirri and trophi</tissue>
    </source>
</reference>
<dbReference type="InterPro" id="IPR017959">
    <property type="entry name" value="Asn/Gln-tRNA_amidoTrfase_suB/E"/>
</dbReference>
<keyword evidence="4 7" id="KW-0067">ATP-binding</keyword>
<dbReference type="GO" id="GO:0016740">
    <property type="term" value="F:transferase activity"/>
    <property type="evidence" value="ECO:0007669"/>
    <property type="project" value="UniProtKB-KW"/>
</dbReference>
<dbReference type="Gene3D" id="1.10.10.410">
    <property type="match status" value="1"/>
</dbReference>
<dbReference type="InterPro" id="IPR018027">
    <property type="entry name" value="Asn/Gln_amidotransferase"/>
</dbReference>
<dbReference type="InterPro" id="IPR023168">
    <property type="entry name" value="GatB_Yqey_C_2"/>
</dbReference>
<dbReference type="GO" id="GO:0030956">
    <property type="term" value="C:glutamyl-tRNA(Gln) amidotransferase complex"/>
    <property type="evidence" value="ECO:0007669"/>
    <property type="project" value="UniProtKB-UniRule"/>
</dbReference>
<evidence type="ECO:0000256" key="5">
    <source>
        <dbReference type="ARBA" id="ARBA00022917"/>
    </source>
</evidence>
<dbReference type="NCBIfam" id="NF004014">
    <property type="entry name" value="PRK05477.1-4"/>
    <property type="match status" value="1"/>
</dbReference>
<gene>
    <name evidence="9" type="ORF">FJT64_027631</name>
</gene>
<dbReference type="EMBL" id="VIIS01001341">
    <property type="protein sequence ID" value="KAF0299680.1"/>
    <property type="molecule type" value="Genomic_DNA"/>
</dbReference>
<comment type="similarity">
    <text evidence="1 7">Belongs to the GatB/GatE family. GatB subfamily.</text>
</comment>
<dbReference type="GO" id="GO:0005524">
    <property type="term" value="F:ATP binding"/>
    <property type="evidence" value="ECO:0007669"/>
    <property type="project" value="UniProtKB-KW"/>
</dbReference>
<evidence type="ECO:0000256" key="6">
    <source>
        <dbReference type="ARBA" id="ARBA00047913"/>
    </source>
</evidence>
<keyword evidence="9" id="KW-0808">Transferase</keyword>
<dbReference type="GO" id="GO:0032543">
    <property type="term" value="P:mitochondrial translation"/>
    <property type="evidence" value="ECO:0007669"/>
    <property type="project" value="UniProtKB-UniRule"/>
</dbReference>
<dbReference type="EC" id="6.3.5.-" evidence="7"/>
<dbReference type="GO" id="GO:0005739">
    <property type="term" value="C:mitochondrion"/>
    <property type="evidence" value="ECO:0007669"/>
    <property type="project" value="UniProtKB-SubCell"/>
</dbReference>
<dbReference type="PANTHER" id="PTHR11659:SF0">
    <property type="entry name" value="GLUTAMYL-TRNA(GLN) AMIDOTRANSFERASE SUBUNIT B, MITOCHONDRIAL"/>
    <property type="match status" value="1"/>
</dbReference>
<comment type="catalytic activity">
    <reaction evidence="6 7">
        <text>L-glutamyl-tRNA(Gln) + L-glutamine + ATP + H2O = L-glutaminyl-tRNA(Gln) + L-glutamate + ADP + phosphate + H(+)</text>
        <dbReference type="Rhea" id="RHEA:17521"/>
        <dbReference type="Rhea" id="RHEA-COMP:9681"/>
        <dbReference type="Rhea" id="RHEA-COMP:9684"/>
        <dbReference type="ChEBI" id="CHEBI:15377"/>
        <dbReference type="ChEBI" id="CHEBI:15378"/>
        <dbReference type="ChEBI" id="CHEBI:29985"/>
        <dbReference type="ChEBI" id="CHEBI:30616"/>
        <dbReference type="ChEBI" id="CHEBI:43474"/>
        <dbReference type="ChEBI" id="CHEBI:58359"/>
        <dbReference type="ChEBI" id="CHEBI:78520"/>
        <dbReference type="ChEBI" id="CHEBI:78521"/>
        <dbReference type="ChEBI" id="CHEBI:456216"/>
    </reaction>
</comment>
<accession>A0A6A4W7N7</accession>